<name>A0AAV7SHZ8_PLEWA</name>
<dbReference type="SUPFAM" id="SSF50630">
    <property type="entry name" value="Acid proteases"/>
    <property type="match status" value="1"/>
</dbReference>
<sequence>MIDTSYWDSDEENNEVLMLSQINPERNGTMEISLMVMAHKRKPPSCIISVNNNSVKCLADSGLPFTLMNIKDFGRIDDIDLHDSSITFFAYEGKRVEVTGKFEANLKFDAKLAVGPVYVVKDGTNLLGWDERGEFGFILDPKHPDMVLSKSEAIRQVNQNVCRDWVKDYPEVFSEELGKLKGFQHRILLKKRHKGCSTQGS</sequence>
<evidence type="ECO:0000313" key="1">
    <source>
        <dbReference type="EMBL" id="KAJ1163689.1"/>
    </source>
</evidence>
<reference evidence="1" key="1">
    <citation type="journal article" date="2022" name="bioRxiv">
        <title>Sequencing and chromosome-scale assembly of the giantPleurodeles waltlgenome.</title>
        <authorList>
            <person name="Brown T."/>
            <person name="Elewa A."/>
            <person name="Iarovenko S."/>
            <person name="Subramanian E."/>
            <person name="Araus A.J."/>
            <person name="Petzold A."/>
            <person name="Susuki M."/>
            <person name="Suzuki K.-i.T."/>
            <person name="Hayashi T."/>
            <person name="Toyoda A."/>
            <person name="Oliveira C."/>
            <person name="Osipova E."/>
            <person name="Leigh N.D."/>
            <person name="Simon A."/>
            <person name="Yun M.H."/>
        </authorList>
    </citation>
    <scope>NUCLEOTIDE SEQUENCE</scope>
    <source>
        <strain evidence="1">20211129_DDA</strain>
        <tissue evidence="1">Liver</tissue>
    </source>
</reference>
<accession>A0AAV7SHZ8</accession>
<dbReference type="EMBL" id="JANPWB010000008">
    <property type="protein sequence ID" value="KAJ1163689.1"/>
    <property type="molecule type" value="Genomic_DNA"/>
</dbReference>
<dbReference type="Proteomes" id="UP001066276">
    <property type="component" value="Chromosome 4_2"/>
</dbReference>
<dbReference type="AlphaFoldDB" id="A0AAV7SHZ8"/>
<comment type="caution">
    <text evidence="1">The sequence shown here is derived from an EMBL/GenBank/DDBJ whole genome shotgun (WGS) entry which is preliminary data.</text>
</comment>
<proteinExistence type="predicted"/>
<organism evidence="1 2">
    <name type="scientific">Pleurodeles waltl</name>
    <name type="common">Iberian ribbed newt</name>
    <dbReference type="NCBI Taxonomy" id="8319"/>
    <lineage>
        <taxon>Eukaryota</taxon>
        <taxon>Metazoa</taxon>
        <taxon>Chordata</taxon>
        <taxon>Craniata</taxon>
        <taxon>Vertebrata</taxon>
        <taxon>Euteleostomi</taxon>
        <taxon>Amphibia</taxon>
        <taxon>Batrachia</taxon>
        <taxon>Caudata</taxon>
        <taxon>Salamandroidea</taxon>
        <taxon>Salamandridae</taxon>
        <taxon>Pleurodelinae</taxon>
        <taxon>Pleurodeles</taxon>
    </lineage>
</organism>
<dbReference type="InterPro" id="IPR021109">
    <property type="entry name" value="Peptidase_aspartic_dom_sf"/>
</dbReference>
<keyword evidence="2" id="KW-1185">Reference proteome</keyword>
<gene>
    <name evidence="1" type="ORF">NDU88_004143</name>
</gene>
<protein>
    <submittedName>
        <fullName evidence="1">Uncharacterized protein</fullName>
    </submittedName>
</protein>
<evidence type="ECO:0000313" key="2">
    <source>
        <dbReference type="Proteomes" id="UP001066276"/>
    </source>
</evidence>